<dbReference type="Proteomes" id="UP001164250">
    <property type="component" value="Chromosome 1"/>
</dbReference>
<evidence type="ECO:0000313" key="1">
    <source>
        <dbReference type="EMBL" id="KAJ0110603.1"/>
    </source>
</evidence>
<protein>
    <submittedName>
        <fullName evidence="1">Uncharacterized protein</fullName>
    </submittedName>
</protein>
<dbReference type="EMBL" id="CM047897">
    <property type="protein sequence ID" value="KAJ0110603.1"/>
    <property type="molecule type" value="Genomic_DNA"/>
</dbReference>
<gene>
    <name evidence="1" type="ORF">Patl1_00802</name>
</gene>
<organism evidence="1 2">
    <name type="scientific">Pistacia atlantica</name>
    <dbReference type="NCBI Taxonomy" id="434234"/>
    <lineage>
        <taxon>Eukaryota</taxon>
        <taxon>Viridiplantae</taxon>
        <taxon>Streptophyta</taxon>
        <taxon>Embryophyta</taxon>
        <taxon>Tracheophyta</taxon>
        <taxon>Spermatophyta</taxon>
        <taxon>Magnoliopsida</taxon>
        <taxon>eudicotyledons</taxon>
        <taxon>Gunneridae</taxon>
        <taxon>Pentapetalae</taxon>
        <taxon>rosids</taxon>
        <taxon>malvids</taxon>
        <taxon>Sapindales</taxon>
        <taxon>Anacardiaceae</taxon>
        <taxon>Pistacia</taxon>
    </lineage>
</organism>
<accession>A0ACC1C4G3</accession>
<comment type="caution">
    <text evidence="1">The sequence shown here is derived from an EMBL/GenBank/DDBJ whole genome shotgun (WGS) entry which is preliminary data.</text>
</comment>
<name>A0ACC1C4G3_9ROSI</name>
<reference evidence="2" key="1">
    <citation type="journal article" date="2023" name="G3 (Bethesda)">
        <title>Genome assembly and association tests identify interacting loci associated with vigor, precocity, and sex in interspecific pistachio rootstocks.</title>
        <authorList>
            <person name="Palmer W."/>
            <person name="Jacygrad E."/>
            <person name="Sagayaradj S."/>
            <person name="Cavanaugh K."/>
            <person name="Han R."/>
            <person name="Bertier L."/>
            <person name="Beede B."/>
            <person name="Kafkas S."/>
            <person name="Golino D."/>
            <person name="Preece J."/>
            <person name="Michelmore R."/>
        </authorList>
    </citation>
    <scope>NUCLEOTIDE SEQUENCE [LARGE SCALE GENOMIC DNA]</scope>
</reference>
<proteinExistence type="predicted"/>
<sequence>MELAEIGRSSKSFFHEHTSSSFRNALDAEYIEENHDEVELLWAAIERLPTNKRLRISLFDHKLLKDGKEEEGKTMIDVSKLGDLERHVFIDKLLMKIEEDNHRLLQKLKERIENSSWSGIANYGSQISELVSRGRICVDICAQAGKHLPHQNIILWKKLSREKQNGIIPEPDIDTYMKGLKRTLQTDYIIKILGLDICANTVVGDAMNRGISGGQKKRLTIGERIIGPTRALFMDKISNGLDSSTTFQIVTSLQQLAHITYSTILISLLQPALETFNLFDDIILMAEGKIVYHGPCSNVLEFFEHCGFKCPPRKRVAGFLQEVELSLTVSRLIVVYKQRDFMGMFHSICSFKSSHFNARHFFIDSPLLIMLLGTVLNQRDFIFRYYPWTSSSHQTWTELQWLFLLDFSWSITWILGMVLPFEPITLTFENVQYFVDTSKEFVAEVLQLIELDEIKDSLVGIPGISGLSDARAGAIVMRVVKNIVQIARTVYAPFTGQVSTYLRQLMR</sequence>
<evidence type="ECO:0000313" key="2">
    <source>
        <dbReference type="Proteomes" id="UP001164250"/>
    </source>
</evidence>
<keyword evidence="2" id="KW-1185">Reference proteome</keyword>